<dbReference type="GeneID" id="103504991"/>
<accession>A0A1S3CTK7</accession>
<keyword evidence="3" id="KW-1185">Reference proteome</keyword>
<dbReference type="RefSeq" id="XP_026676209.1">
    <property type="nucleotide sequence ID" value="XM_026820408.1"/>
</dbReference>
<dbReference type="AlphaFoldDB" id="A0A1S3CTK7"/>
<dbReference type="STRING" id="121845.A0A1S3CTK7"/>
<evidence type="ECO:0000313" key="4">
    <source>
        <dbReference type="RefSeq" id="XP_008467519.1"/>
    </source>
</evidence>
<gene>
    <name evidence="4 5" type="primary">LOC103504991</name>
    <name evidence="6" type="synonym">LOC113465680</name>
</gene>
<evidence type="ECO:0000256" key="1">
    <source>
        <dbReference type="SAM" id="Coils"/>
    </source>
</evidence>
<dbReference type="Gene3D" id="3.40.140.10">
    <property type="entry name" value="Cytidine Deaminase, domain 2"/>
    <property type="match status" value="1"/>
</dbReference>
<evidence type="ECO:0000313" key="3">
    <source>
        <dbReference type="Proteomes" id="UP000079169"/>
    </source>
</evidence>
<evidence type="ECO:0000313" key="5">
    <source>
        <dbReference type="RefSeq" id="XP_026676208.1"/>
    </source>
</evidence>
<sequence length="155" mass="17830">MQTMEKCFVGIIASVFCSDKKSKENQITLTCFQTKESDDYSCKRICIPLHIVPDIDNSFSNAHLKLSARLPTILLEEEAIKYRNNTTEHNDCLTKQFNSSVFTMSAVQIQETLTKPLMKTLEIRSKLQKRRQQVENKLQALRSQCEEPVVQNEVS</sequence>
<dbReference type="Proteomes" id="UP000079169">
    <property type="component" value="Unplaced"/>
</dbReference>
<dbReference type="PaxDb" id="121845-A0A1S3CTK7"/>
<evidence type="ECO:0000259" key="2">
    <source>
        <dbReference type="Pfam" id="PF18110"/>
    </source>
</evidence>
<organism evidence="3 4">
    <name type="scientific">Diaphorina citri</name>
    <name type="common">Asian citrus psyllid</name>
    <dbReference type="NCBI Taxonomy" id="121845"/>
    <lineage>
        <taxon>Eukaryota</taxon>
        <taxon>Metazoa</taxon>
        <taxon>Ecdysozoa</taxon>
        <taxon>Arthropoda</taxon>
        <taxon>Hexapoda</taxon>
        <taxon>Insecta</taxon>
        <taxon>Pterygota</taxon>
        <taxon>Neoptera</taxon>
        <taxon>Paraneoptera</taxon>
        <taxon>Hemiptera</taxon>
        <taxon>Sternorrhyncha</taxon>
        <taxon>Psylloidea</taxon>
        <taxon>Psyllidae</taxon>
        <taxon>Diaphorininae</taxon>
        <taxon>Diaphorina</taxon>
    </lineage>
</organism>
<feature type="coiled-coil region" evidence="1">
    <location>
        <begin position="117"/>
        <end position="144"/>
    </location>
</feature>
<dbReference type="OMA" id="CKRICIP"/>
<feature type="domain" description="BRCC36 C-terminal helical" evidence="2">
    <location>
        <begin position="67"/>
        <end position="133"/>
    </location>
</feature>
<dbReference type="RefSeq" id="XP_026676208.1">
    <property type="nucleotide sequence ID" value="XM_026820407.1"/>
</dbReference>
<dbReference type="RefSeq" id="XP_008467519.1">
    <property type="nucleotide sequence ID" value="XM_008469297.3"/>
</dbReference>
<proteinExistence type="predicted"/>
<protein>
    <submittedName>
        <fullName evidence="4 5">Uncharacterized protein LOC103504991</fullName>
    </submittedName>
    <submittedName>
        <fullName evidence="6">Uncharacterized protein LOC113465680</fullName>
    </submittedName>
</protein>
<evidence type="ECO:0000313" key="6">
    <source>
        <dbReference type="RefSeq" id="XP_026676209.1"/>
    </source>
</evidence>
<reference evidence="4 5" key="1">
    <citation type="submission" date="2025-04" db="UniProtKB">
        <authorList>
            <consortium name="RefSeq"/>
        </authorList>
    </citation>
    <scope>IDENTIFICATION</scope>
</reference>
<dbReference type="KEGG" id="dci:113465680"/>
<name>A0A1S3CTK7_DIACI</name>
<dbReference type="KEGG" id="dci:103504991"/>
<keyword evidence="1" id="KW-0175">Coiled coil</keyword>
<dbReference type="Pfam" id="PF18110">
    <property type="entry name" value="BRCC36_C"/>
    <property type="match status" value="1"/>
</dbReference>
<dbReference type="InterPro" id="IPR040749">
    <property type="entry name" value="BRCC36_C"/>
</dbReference>